<evidence type="ECO:0000256" key="2">
    <source>
        <dbReference type="SAM" id="SignalP"/>
    </source>
</evidence>
<reference evidence="3 4" key="1">
    <citation type="submission" date="2024-04" db="EMBL/GenBank/DDBJ databases">
        <authorList>
            <person name="Fracassetti M."/>
        </authorList>
    </citation>
    <scope>NUCLEOTIDE SEQUENCE [LARGE SCALE GENOMIC DNA]</scope>
</reference>
<dbReference type="EMBL" id="OZ034818">
    <property type="protein sequence ID" value="CAL1388124.1"/>
    <property type="molecule type" value="Genomic_DNA"/>
</dbReference>
<evidence type="ECO:0000256" key="1">
    <source>
        <dbReference type="SAM" id="MobiDB-lite"/>
    </source>
</evidence>
<feature type="compositionally biased region" description="Basic and acidic residues" evidence="1">
    <location>
        <begin position="81"/>
        <end position="93"/>
    </location>
</feature>
<evidence type="ECO:0000313" key="4">
    <source>
        <dbReference type="Proteomes" id="UP001497516"/>
    </source>
</evidence>
<feature type="compositionally biased region" description="Basic and acidic residues" evidence="1">
    <location>
        <begin position="48"/>
        <end position="58"/>
    </location>
</feature>
<feature type="compositionally biased region" description="Basic and acidic residues" evidence="1">
    <location>
        <begin position="28"/>
        <end position="38"/>
    </location>
</feature>
<keyword evidence="2" id="KW-0732">Signal</keyword>
<feature type="chain" id="PRO_5043371041" description="Secreted protein" evidence="2">
    <location>
        <begin position="24"/>
        <end position="128"/>
    </location>
</feature>
<protein>
    <recommendedName>
        <fullName evidence="5">Secreted protein</fullName>
    </recommendedName>
</protein>
<accession>A0AAV2EQL8</accession>
<feature type="region of interest" description="Disordered" evidence="1">
    <location>
        <begin position="74"/>
        <end position="93"/>
    </location>
</feature>
<evidence type="ECO:0008006" key="5">
    <source>
        <dbReference type="Google" id="ProtNLM"/>
    </source>
</evidence>
<organism evidence="3 4">
    <name type="scientific">Linum trigynum</name>
    <dbReference type="NCBI Taxonomy" id="586398"/>
    <lineage>
        <taxon>Eukaryota</taxon>
        <taxon>Viridiplantae</taxon>
        <taxon>Streptophyta</taxon>
        <taxon>Embryophyta</taxon>
        <taxon>Tracheophyta</taxon>
        <taxon>Spermatophyta</taxon>
        <taxon>Magnoliopsida</taxon>
        <taxon>eudicotyledons</taxon>
        <taxon>Gunneridae</taxon>
        <taxon>Pentapetalae</taxon>
        <taxon>rosids</taxon>
        <taxon>fabids</taxon>
        <taxon>Malpighiales</taxon>
        <taxon>Linaceae</taxon>
        <taxon>Linum</taxon>
    </lineage>
</organism>
<dbReference type="Proteomes" id="UP001497516">
    <property type="component" value="Chromosome 5"/>
</dbReference>
<feature type="signal peptide" evidence="2">
    <location>
        <begin position="1"/>
        <end position="23"/>
    </location>
</feature>
<gene>
    <name evidence="3" type="ORF">LTRI10_LOCUS29067</name>
</gene>
<name>A0AAV2EQL8_9ROSI</name>
<dbReference type="AlphaFoldDB" id="A0AAV2EQL8"/>
<evidence type="ECO:0000313" key="3">
    <source>
        <dbReference type="EMBL" id="CAL1388124.1"/>
    </source>
</evidence>
<proteinExistence type="predicted"/>
<keyword evidence="4" id="KW-1185">Reference proteome</keyword>
<feature type="region of interest" description="Disordered" evidence="1">
    <location>
        <begin position="28"/>
        <end position="58"/>
    </location>
</feature>
<sequence>MLLNGVMMSLGMMILMLLRRAELNQRRRSHEGWSRLETGDGDSMAPANRDDEGRFGQRRETRWSFSISYSSWSQEAGLAGADERRSSQGKESRRCSRAAKLAVLLPSPIARLQNPDVGVSWRRGAAAG</sequence>